<feature type="compositionally biased region" description="Polar residues" evidence="12">
    <location>
        <begin position="394"/>
        <end position="418"/>
    </location>
</feature>
<comment type="catalytic activity">
    <reaction evidence="10">
        <text>L-tyrosyl-[protein] + ATP = O-phospho-L-tyrosyl-[protein] + ADP + H(+)</text>
        <dbReference type="Rhea" id="RHEA:10596"/>
        <dbReference type="Rhea" id="RHEA-COMP:10136"/>
        <dbReference type="Rhea" id="RHEA-COMP:20101"/>
        <dbReference type="ChEBI" id="CHEBI:15378"/>
        <dbReference type="ChEBI" id="CHEBI:30616"/>
        <dbReference type="ChEBI" id="CHEBI:46858"/>
        <dbReference type="ChEBI" id="CHEBI:61978"/>
        <dbReference type="ChEBI" id="CHEBI:456216"/>
        <dbReference type="EC" id="2.7.12.1"/>
    </reaction>
</comment>
<evidence type="ECO:0000256" key="3">
    <source>
        <dbReference type="ARBA" id="ARBA00022527"/>
    </source>
</evidence>
<dbReference type="GO" id="GO:0004712">
    <property type="term" value="F:protein serine/threonine/tyrosine kinase activity"/>
    <property type="evidence" value="ECO:0007669"/>
    <property type="project" value="UniProtKB-EC"/>
</dbReference>
<keyword evidence="5 11" id="KW-0547">Nucleotide-binding</keyword>
<protein>
    <recommendedName>
        <fullName evidence="2">dual-specificity kinase</fullName>
        <ecNumber evidence="2">2.7.12.1</ecNumber>
    </recommendedName>
</protein>
<evidence type="ECO:0000256" key="1">
    <source>
        <dbReference type="ARBA" id="ARBA00008867"/>
    </source>
</evidence>
<comment type="catalytic activity">
    <reaction evidence="9">
        <text>L-threonyl-[protein] + ATP = O-phospho-L-threonyl-[protein] + ADP + H(+)</text>
        <dbReference type="Rhea" id="RHEA:46608"/>
        <dbReference type="Rhea" id="RHEA-COMP:11060"/>
        <dbReference type="Rhea" id="RHEA-COMP:11605"/>
        <dbReference type="ChEBI" id="CHEBI:15378"/>
        <dbReference type="ChEBI" id="CHEBI:30013"/>
        <dbReference type="ChEBI" id="CHEBI:30616"/>
        <dbReference type="ChEBI" id="CHEBI:61977"/>
        <dbReference type="ChEBI" id="CHEBI:456216"/>
        <dbReference type="EC" id="2.7.12.1"/>
    </reaction>
</comment>
<evidence type="ECO:0000259" key="13">
    <source>
        <dbReference type="PROSITE" id="PS50011"/>
    </source>
</evidence>
<evidence type="ECO:0000256" key="4">
    <source>
        <dbReference type="ARBA" id="ARBA00022679"/>
    </source>
</evidence>
<comment type="catalytic activity">
    <reaction evidence="8">
        <text>L-seryl-[protein] + ATP = O-phospho-L-seryl-[protein] + ADP + H(+)</text>
        <dbReference type="Rhea" id="RHEA:17989"/>
        <dbReference type="Rhea" id="RHEA-COMP:9863"/>
        <dbReference type="Rhea" id="RHEA-COMP:11604"/>
        <dbReference type="ChEBI" id="CHEBI:15378"/>
        <dbReference type="ChEBI" id="CHEBI:29999"/>
        <dbReference type="ChEBI" id="CHEBI:30616"/>
        <dbReference type="ChEBI" id="CHEBI:83421"/>
        <dbReference type="ChEBI" id="CHEBI:456216"/>
        <dbReference type="EC" id="2.7.12.1"/>
    </reaction>
</comment>
<comment type="caution">
    <text evidence="14">The sequence shown here is derived from an EMBL/GenBank/DDBJ whole genome shotgun (WGS) entry which is preliminary data.</text>
</comment>
<name>A0ABR2VPL8_9FUNG</name>
<evidence type="ECO:0000256" key="7">
    <source>
        <dbReference type="ARBA" id="ARBA00022840"/>
    </source>
</evidence>
<dbReference type="InterPro" id="IPR017441">
    <property type="entry name" value="Protein_kinase_ATP_BS"/>
</dbReference>
<feature type="compositionally biased region" description="Polar residues" evidence="12">
    <location>
        <begin position="316"/>
        <end position="331"/>
    </location>
</feature>
<feature type="region of interest" description="Disordered" evidence="12">
    <location>
        <begin position="255"/>
        <end position="285"/>
    </location>
</feature>
<feature type="compositionally biased region" description="Polar residues" evidence="12">
    <location>
        <begin position="184"/>
        <end position="205"/>
    </location>
</feature>
<proteinExistence type="inferred from homology"/>
<reference evidence="14 15" key="1">
    <citation type="submission" date="2023-04" db="EMBL/GenBank/DDBJ databases">
        <title>Genome of Basidiobolus ranarum AG-B5.</title>
        <authorList>
            <person name="Stajich J.E."/>
            <person name="Carter-House D."/>
            <person name="Gryganskyi A."/>
        </authorList>
    </citation>
    <scope>NUCLEOTIDE SEQUENCE [LARGE SCALE GENOMIC DNA]</scope>
    <source>
        <strain evidence="14 15">AG-B5</strain>
    </source>
</reference>
<comment type="similarity">
    <text evidence="1">Belongs to the protein kinase superfamily. CMGC Ser/Thr protein kinase family. MNB/DYRK subfamily.</text>
</comment>
<feature type="region of interest" description="Disordered" evidence="12">
    <location>
        <begin position="98"/>
        <end position="220"/>
    </location>
</feature>
<evidence type="ECO:0000256" key="5">
    <source>
        <dbReference type="ARBA" id="ARBA00022741"/>
    </source>
</evidence>
<keyword evidence="7 11" id="KW-0067">ATP-binding</keyword>
<dbReference type="EMBL" id="JASJQH010008484">
    <property type="protein sequence ID" value="KAK9688575.1"/>
    <property type="molecule type" value="Genomic_DNA"/>
</dbReference>
<keyword evidence="15" id="KW-1185">Reference proteome</keyword>
<dbReference type="SUPFAM" id="SSF56112">
    <property type="entry name" value="Protein kinase-like (PK-like)"/>
    <property type="match status" value="1"/>
</dbReference>
<evidence type="ECO:0000256" key="12">
    <source>
        <dbReference type="SAM" id="MobiDB-lite"/>
    </source>
</evidence>
<dbReference type="PANTHER" id="PTHR24058:SF22">
    <property type="entry name" value="DUAL SPECIFICITY TYROSINE-PHOSPHORYLATION-REGULATED KINASE 4"/>
    <property type="match status" value="1"/>
</dbReference>
<keyword evidence="6 14" id="KW-0418">Kinase</keyword>
<feature type="compositionally biased region" description="Polar residues" evidence="12">
    <location>
        <begin position="267"/>
        <end position="281"/>
    </location>
</feature>
<dbReference type="PROSITE" id="PS00107">
    <property type="entry name" value="PROTEIN_KINASE_ATP"/>
    <property type="match status" value="1"/>
</dbReference>
<dbReference type="Proteomes" id="UP001479436">
    <property type="component" value="Unassembled WGS sequence"/>
</dbReference>
<feature type="binding site" evidence="11">
    <location>
        <position position="633"/>
    </location>
    <ligand>
        <name>ATP</name>
        <dbReference type="ChEBI" id="CHEBI:30616"/>
    </ligand>
</feature>
<dbReference type="InterPro" id="IPR011009">
    <property type="entry name" value="Kinase-like_dom_sf"/>
</dbReference>
<dbReference type="CDD" id="cd14210">
    <property type="entry name" value="PKc_DYRK"/>
    <property type="match status" value="1"/>
</dbReference>
<dbReference type="InterPro" id="IPR050494">
    <property type="entry name" value="Ser_Thr_dual-spec_kinase"/>
</dbReference>
<gene>
    <name evidence="14" type="primary">POM1_7</name>
    <name evidence="14" type="ORF">K7432_014366</name>
</gene>
<feature type="domain" description="Protein kinase" evidence="13">
    <location>
        <begin position="604"/>
        <end position="900"/>
    </location>
</feature>
<evidence type="ECO:0000256" key="10">
    <source>
        <dbReference type="ARBA" id="ARBA00051680"/>
    </source>
</evidence>
<dbReference type="PANTHER" id="PTHR24058">
    <property type="entry name" value="DUAL SPECIFICITY PROTEIN KINASE"/>
    <property type="match status" value="1"/>
</dbReference>
<dbReference type="SMART" id="SM00220">
    <property type="entry name" value="S_TKc"/>
    <property type="match status" value="1"/>
</dbReference>
<dbReference type="EC" id="2.7.12.1" evidence="2"/>
<keyword evidence="4 14" id="KW-0808">Transferase</keyword>
<feature type="compositionally biased region" description="Polar residues" evidence="12">
    <location>
        <begin position="137"/>
        <end position="155"/>
    </location>
</feature>
<evidence type="ECO:0000313" key="14">
    <source>
        <dbReference type="EMBL" id="KAK9688575.1"/>
    </source>
</evidence>
<evidence type="ECO:0000256" key="8">
    <source>
        <dbReference type="ARBA" id="ARBA00049003"/>
    </source>
</evidence>
<feature type="compositionally biased region" description="Basic and acidic residues" evidence="12">
    <location>
        <begin position="422"/>
        <end position="432"/>
    </location>
</feature>
<sequence>MQVAPSSPPMFVGNSLHPLTQKRRSPYILPCLPPAPAPAHTNTRTPSPISTTVNELHDEPNLQTTHPPIVRIRHKRSISFSGNSSAFWRNSSPVEGGIPSFSPELPSPRTAQPRPTVTTVPKSWIQVQPSPKLFMKANTTPNSNRNRQDIPSSRLNPFKPANFNGKPKAKTEPSRKFSHGPLTLGNTSLSKTTSYDTLQMDSTNKPNRDPKTSSSSTSSMFTRLRANSLSTSDISLSLNSVPRVSFLQSNTLTKSEAEKNRMESKSKFQTNPFVSSQNPSQAKEIRTGNVDAKITNRRNTLSNGTLGQRSLPKPTNFETHSQCPKISTNDSKFVETGVSSRRKTLTSLTVPDMDQSSLKERRELPKSPLISKGINKIGSRSRDSSPYLSDGDNLASSKHSPSSTKLKATPSKSLTPSQKLAVDSRSKFEKSPTKNYHSHIGDMKNIKASSPLNPKRSTSRIAKSKAMTQEGESKPTKASESGSKGVKNGHTDKYMQYSHLNRSRMLSRTRPVEENDTTKLDESGNESSWENEETGFTPQYILKNSTFKLHCYERTEILQFPHVYYCGQNNRKKPTSNGGSANFGFDDDRGDYQITMNDHLLYRYEILEILGKGSFGQVIKAQDHKTGQQVAIKLIRNKKRFHTQALVELKILECIKKWDPDDTKNLVHIHNHFYFRSHLCIVFELLSINLYEFLKSNAFQGCSVNLIRRFTVQMLRALSLLNKHHVVHCDLKPENVLLKYPNKSAIKVIDLGSSCFESERIYTYIQSRFYRSPEVILGIPYNTAIDMWSLGCIIAELYTGYPLFPGESEKEQLSCIMELLGTPPVYLVEKSSRKTAFFDSSSNPRPVINSKGKRRSPGAKNINQVLKCTDEAFMDFIAKCLEWDPEKRMTPDEGLRHHWITGSLETAKVSTSSISSSSSPTPISQRRKSMIVRHTNMTNDSVESSSPYRHSPLAPIVTAATSKGTVGDTATLNKSASNSMLGTSYQSSIDILRKQTNGTRSRDL</sequence>
<organism evidence="14 15">
    <name type="scientific">Basidiobolus ranarum</name>
    <dbReference type="NCBI Taxonomy" id="34480"/>
    <lineage>
        <taxon>Eukaryota</taxon>
        <taxon>Fungi</taxon>
        <taxon>Fungi incertae sedis</taxon>
        <taxon>Zoopagomycota</taxon>
        <taxon>Entomophthoromycotina</taxon>
        <taxon>Basidiobolomycetes</taxon>
        <taxon>Basidiobolales</taxon>
        <taxon>Basidiobolaceae</taxon>
        <taxon>Basidiobolus</taxon>
    </lineage>
</organism>
<evidence type="ECO:0000256" key="11">
    <source>
        <dbReference type="PROSITE-ProRule" id="PRU10141"/>
    </source>
</evidence>
<dbReference type="InterPro" id="IPR000719">
    <property type="entry name" value="Prot_kinase_dom"/>
</dbReference>
<evidence type="ECO:0000256" key="9">
    <source>
        <dbReference type="ARBA" id="ARBA00049308"/>
    </source>
</evidence>
<evidence type="ECO:0000313" key="15">
    <source>
        <dbReference type="Proteomes" id="UP001479436"/>
    </source>
</evidence>
<dbReference type="GO" id="GO:0004674">
    <property type="term" value="F:protein serine/threonine kinase activity"/>
    <property type="evidence" value="ECO:0007669"/>
    <property type="project" value="UniProtKB-KW"/>
</dbReference>
<dbReference type="Gene3D" id="3.30.10.30">
    <property type="entry name" value="DYRK"/>
    <property type="match status" value="1"/>
</dbReference>
<accession>A0ABR2VPL8</accession>
<dbReference type="PROSITE" id="PS50011">
    <property type="entry name" value="PROTEIN_KINASE_DOM"/>
    <property type="match status" value="1"/>
</dbReference>
<feature type="compositionally biased region" description="Polar residues" evidence="12">
    <location>
        <begin position="447"/>
        <end position="461"/>
    </location>
</feature>
<dbReference type="Gene3D" id="1.10.510.10">
    <property type="entry name" value="Transferase(Phosphotransferase) domain 1"/>
    <property type="match status" value="1"/>
</dbReference>
<feature type="compositionally biased region" description="Polar residues" evidence="12">
    <location>
        <begin position="298"/>
        <end position="308"/>
    </location>
</feature>
<dbReference type="Pfam" id="PF00069">
    <property type="entry name" value="Pkinase"/>
    <property type="match status" value="1"/>
</dbReference>
<feature type="compositionally biased region" description="Polar residues" evidence="12">
    <location>
        <begin position="109"/>
        <end position="129"/>
    </location>
</feature>
<dbReference type="InterPro" id="IPR042521">
    <property type="entry name" value="DYRK"/>
</dbReference>
<dbReference type="Gene3D" id="3.30.200.20">
    <property type="entry name" value="Phosphorylase Kinase, domain 1"/>
    <property type="match status" value="1"/>
</dbReference>
<dbReference type="PROSITE" id="PS00108">
    <property type="entry name" value="PROTEIN_KINASE_ST"/>
    <property type="match status" value="1"/>
</dbReference>
<evidence type="ECO:0000256" key="2">
    <source>
        <dbReference type="ARBA" id="ARBA00013203"/>
    </source>
</evidence>
<feature type="compositionally biased region" description="Basic and acidic residues" evidence="12">
    <location>
        <begin position="510"/>
        <end position="522"/>
    </location>
</feature>
<evidence type="ECO:0000256" key="6">
    <source>
        <dbReference type="ARBA" id="ARBA00022777"/>
    </source>
</evidence>
<keyword evidence="3 14" id="KW-0723">Serine/threonine-protein kinase</keyword>
<dbReference type="InterPro" id="IPR008271">
    <property type="entry name" value="Ser/Thr_kinase_AS"/>
</dbReference>
<feature type="compositionally biased region" description="Basic and acidic residues" evidence="12">
    <location>
        <begin position="255"/>
        <end position="266"/>
    </location>
</feature>
<feature type="region of interest" description="Disordered" evidence="12">
    <location>
        <begin position="298"/>
        <end position="532"/>
    </location>
</feature>